<evidence type="ECO:0000313" key="3">
    <source>
        <dbReference type="Ensembl" id="ENSEBUP00000013296.1"/>
    </source>
</evidence>
<dbReference type="InterPro" id="IPR000215">
    <property type="entry name" value="Serpin_fam"/>
</dbReference>
<dbReference type="InterPro" id="IPR023795">
    <property type="entry name" value="Serpin_CS"/>
</dbReference>
<dbReference type="PANTHER" id="PTHR11461">
    <property type="entry name" value="SERINE PROTEASE INHIBITOR, SERPIN"/>
    <property type="match status" value="1"/>
</dbReference>
<dbReference type="InterPro" id="IPR036186">
    <property type="entry name" value="Serpin_sf"/>
</dbReference>
<evidence type="ECO:0000259" key="2">
    <source>
        <dbReference type="SMART" id="SM00093"/>
    </source>
</evidence>
<sequence length="184" mass="20609">MSTVEVPMMQVKGAFPATTDDLLGCEVVRLPFHGNVSMFIAVPYKLSTGLADLEKRVSSTVLERWLKEMSNTSRQVIIPKFHVHKKYNLEKHLHELGIKDLFEQYANLLGISSNPELRVNTILHQGSITVDEEGSEAAVITAVGFTPLSTQEKFLADRPFLFAIYDHPTMSLLFLGRVTNPLKP</sequence>
<dbReference type="Ensembl" id="ENSEBUT00000013873.1">
    <property type="protein sequence ID" value="ENSEBUP00000013296.1"/>
    <property type="gene ID" value="ENSEBUG00000008406.1"/>
</dbReference>
<proteinExistence type="inferred from homology"/>
<dbReference type="AlphaFoldDB" id="A0A8C4QD80"/>
<dbReference type="PANTHER" id="PTHR11461:SF30">
    <property type="entry name" value="HEPARIN COFACTOR 2"/>
    <property type="match status" value="1"/>
</dbReference>
<feature type="domain" description="Serpin" evidence="2">
    <location>
        <begin position="1"/>
        <end position="181"/>
    </location>
</feature>
<protein>
    <recommendedName>
        <fullName evidence="2">Serpin domain-containing protein</fullName>
    </recommendedName>
</protein>
<dbReference type="GO" id="GO:0004867">
    <property type="term" value="F:serine-type endopeptidase inhibitor activity"/>
    <property type="evidence" value="ECO:0007669"/>
    <property type="project" value="InterPro"/>
</dbReference>
<dbReference type="InterPro" id="IPR042185">
    <property type="entry name" value="Serpin_sf_2"/>
</dbReference>
<accession>A0A8C4QD80</accession>
<dbReference type="GeneTree" id="ENSGT00940000158664"/>
<dbReference type="InterPro" id="IPR023796">
    <property type="entry name" value="Serpin_dom"/>
</dbReference>
<dbReference type="Proteomes" id="UP000694388">
    <property type="component" value="Unplaced"/>
</dbReference>
<comment type="similarity">
    <text evidence="1">Belongs to the serpin family.</text>
</comment>
<dbReference type="PROSITE" id="PS00284">
    <property type="entry name" value="SERPIN"/>
    <property type="match status" value="1"/>
</dbReference>
<reference evidence="3" key="2">
    <citation type="submission" date="2025-09" db="UniProtKB">
        <authorList>
            <consortium name="Ensembl"/>
        </authorList>
    </citation>
    <scope>IDENTIFICATION</scope>
</reference>
<evidence type="ECO:0000256" key="1">
    <source>
        <dbReference type="RuleBase" id="RU000411"/>
    </source>
</evidence>
<dbReference type="OMA" id="PYYMKED"/>
<reference evidence="3" key="1">
    <citation type="submission" date="2025-08" db="UniProtKB">
        <authorList>
            <consortium name="Ensembl"/>
        </authorList>
    </citation>
    <scope>IDENTIFICATION</scope>
</reference>
<dbReference type="Gene3D" id="3.30.497.10">
    <property type="entry name" value="Antithrombin, subunit I, domain 2"/>
    <property type="match status" value="1"/>
</dbReference>
<dbReference type="Gene3D" id="2.30.39.10">
    <property type="entry name" value="Alpha-1-antitrypsin, domain 1"/>
    <property type="match status" value="1"/>
</dbReference>
<name>A0A8C4QD80_EPTBU</name>
<dbReference type="InterPro" id="IPR042178">
    <property type="entry name" value="Serpin_sf_1"/>
</dbReference>
<dbReference type="SUPFAM" id="SSF56574">
    <property type="entry name" value="Serpins"/>
    <property type="match status" value="1"/>
</dbReference>
<dbReference type="Pfam" id="PF00079">
    <property type="entry name" value="Serpin"/>
    <property type="match status" value="1"/>
</dbReference>
<dbReference type="SMART" id="SM00093">
    <property type="entry name" value="SERPIN"/>
    <property type="match status" value="1"/>
</dbReference>
<organism evidence="3 4">
    <name type="scientific">Eptatretus burgeri</name>
    <name type="common">Inshore hagfish</name>
    <dbReference type="NCBI Taxonomy" id="7764"/>
    <lineage>
        <taxon>Eukaryota</taxon>
        <taxon>Metazoa</taxon>
        <taxon>Chordata</taxon>
        <taxon>Craniata</taxon>
        <taxon>Vertebrata</taxon>
        <taxon>Cyclostomata</taxon>
        <taxon>Myxini</taxon>
        <taxon>Myxiniformes</taxon>
        <taxon>Myxinidae</taxon>
        <taxon>Eptatretinae</taxon>
        <taxon>Eptatretus</taxon>
    </lineage>
</organism>
<keyword evidence="4" id="KW-1185">Reference proteome</keyword>
<evidence type="ECO:0000313" key="4">
    <source>
        <dbReference type="Proteomes" id="UP000694388"/>
    </source>
</evidence>
<dbReference type="GO" id="GO:0005615">
    <property type="term" value="C:extracellular space"/>
    <property type="evidence" value="ECO:0007669"/>
    <property type="project" value="InterPro"/>
</dbReference>